<keyword evidence="20" id="KW-1185">Reference proteome</keyword>
<keyword evidence="6" id="KW-0132">Cell division</keyword>
<feature type="transmembrane region" description="Helical" evidence="17">
    <location>
        <begin position="202"/>
        <end position="220"/>
    </location>
</feature>
<dbReference type="GO" id="GO:0005634">
    <property type="term" value="C:nucleus"/>
    <property type="evidence" value="ECO:0007669"/>
    <property type="project" value="UniProtKB-SubCell"/>
</dbReference>
<keyword evidence="11 17" id="KW-1133">Transmembrane helix</keyword>
<feature type="compositionally biased region" description="Basic residues" evidence="16">
    <location>
        <begin position="275"/>
        <end position="285"/>
    </location>
</feature>
<feature type="compositionally biased region" description="Polar residues" evidence="16">
    <location>
        <begin position="769"/>
        <end position="784"/>
    </location>
</feature>
<evidence type="ECO:0000256" key="15">
    <source>
        <dbReference type="ARBA" id="ARBA00023328"/>
    </source>
</evidence>
<evidence type="ECO:0000256" key="14">
    <source>
        <dbReference type="ARBA" id="ARBA00023306"/>
    </source>
</evidence>
<proteinExistence type="predicted"/>
<evidence type="ECO:0000256" key="7">
    <source>
        <dbReference type="ARBA" id="ARBA00022692"/>
    </source>
</evidence>
<dbReference type="PANTHER" id="PTHR15459">
    <property type="entry name" value="POLYAMINE-MODULATED FACTOR 1"/>
    <property type="match status" value="1"/>
</dbReference>
<dbReference type="InterPro" id="IPR007128">
    <property type="entry name" value="PMF1/Nnf1"/>
</dbReference>
<evidence type="ECO:0000313" key="19">
    <source>
        <dbReference type="EMBL" id="KAF2756520.1"/>
    </source>
</evidence>
<keyword evidence="14" id="KW-0131">Cell cycle</keyword>
<comment type="subcellular location">
    <subcellularLocation>
        <location evidence="3">Chromosome</location>
        <location evidence="3">Centromere</location>
        <location evidence="3">Kinetochore</location>
    </subcellularLocation>
    <subcellularLocation>
        <location evidence="2">Membrane</location>
    </subcellularLocation>
    <subcellularLocation>
        <location evidence="1">Nucleus</location>
    </subcellularLocation>
</comment>
<evidence type="ECO:0000256" key="4">
    <source>
        <dbReference type="ARBA" id="ARBA00022448"/>
    </source>
</evidence>
<reference evidence="19" key="1">
    <citation type="journal article" date="2020" name="Stud. Mycol.">
        <title>101 Dothideomycetes genomes: a test case for predicting lifestyles and emergence of pathogens.</title>
        <authorList>
            <person name="Haridas S."/>
            <person name="Albert R."/>
            <person name="Binder M."/>
            <person name="Bloem J."/>
            <person name="Labutti K."/>
            <person name="Salamov A."/>
            <person name="Andreopoulos B."/>
            <person name="Baker S."/>
            <person name="Barry K."/>
            <person name="Bills G."/>
            <person name="Bluhm B."/>
            <person name="Cannon C."/>
            <person name="Castanera R."/>
            <person name="Culley D."/>
            <person name="Daum C."/>
            <person name="Ezra D."/>
            <person name="Gonzalez J."/>
            <person name="Henrissat B."/>
            <person name="Kuo A."/>
            <person name="Liang C."/>
            <person name="Lipzen A."/>
            <person name="Lutzoni F."/>
            <person name="Magnuson J."/>
            <person name="Mondo S."/>
            <person name="Nolan M."/>
            <person name="Ohm R."/>
            <person name="Pangilinan J."/>
            <person name="Park H.-J."/>
            <person name="Ramirez L."/>
            <person name="Alfaro M."/>
            <person name="Sun H."/>
            <person name="Tritt A."/>
            <person name="Yoshinaga Y."/>
            <person name="Zwiers L.-H."/>
            <person name="Turgeon B."/>
            <person name="Goodwin S."/>
            <person name="Spatafora J."/>
            <person name="Crous P."/>
            <person name="Grigoriev I."/>
        </authorList>
    </citation>
    <scope>NUCLEOTIDE SEQUENCE</scope>
    <source>
        <strain evidence="19">CBS 121739</strain>
    </source>
</reference>
<feature type="transmembrane region" description="Helical" evidence="17">
    <location>
        <begin position="257"/>
        <end position="274"/>
    </location>
</feature>
<dbReference type="Gene3D" id="1.20.120.1770">
    <property type="match status" value="1"/>
</dbReference>
<feature type="compositionally biased region" description="Low complexity" evidence="16">
    <location>
        <begin position="396"/>
        <end position="424"/>
    </location>
</feature>
<evidence type="ECO:0000256" key="10">
    <source>
        <dbReference type="ARBA" id="ARBA00022982"/>
    </source>
</evidence>
<evidence type="ECO:0000256" key="17">
    <source>
        <dbReference type="SAM" id="Phobius"/>
    </source>
</evidence>
<feature type="transmembrane region" description="Helical" evidence="17">
    <location>
        <begin position="103"/>
        <end position="124"/>
    </location>
</feature>
<protein>
    <recommendedName>
        <fullName evidence="18">Cytochrome b561 domain-containing protein</fullName>
    </recommendedName>
</protein>
<feature type="compositionally biased region" description="Low complexity" evidence="16">
    <location>
        <begin position="705"/>
        <end position="714"/>
    </location>
</feature>
<dbReference type="SMART" id="SM00665">
    <property type="entry name" value="B561"/>
    <property type="match status" value="1"/>
</dbReference>
<feature type="compositionally biased region" description="Basic and acidic residues" evidence="16">
    <location>
        <begin position="797"/>
        <end position="812"/>
    </location>
</feature>
<accession>A0A6A6W3L4</accession>
<feature type="compositionally biased region" description="Low complexity" evidence="16">
    <location>
        <begin position="743"/>
        <end position="753"/>
    </location>
</feature>
<feature type="compositionally biased region" description="Pro residues" evidence="16">
    <location>
        <begin position="728"/>
        <end position="742"/>
    </location>
</feature>
<dbReference type="PANTHER" id="PTHR15459:SF2">
    <property type="entry name" value="CYTOCHROME B561 DOMAIN-CONTAINING PROTEIN"/>
    <property type="match status" value="1"/>
</dbReference>
<evidence type="ECO:0000256" key="2">
    <source>
        <dbReference type="ARBA" id="ARBA00004370"/>
    </source>
</evidence>
<evidence type="ECO:0000256" key="5">
    <source>
        <dbReference type="ARBA" id="ARBA00022454"/>
    </source>
</evidence>
<gene>
    <name evidence="19" type="ORF">EJ05DRAFT_532468</name>
</gene>
<keyword evidence="13" id="KW-0539">Nucleus</keyword>
<dbReference type="GO" id="GO:0000444">
    <property type="term" value="C:MIS12/MIND type complex"/>
    <property type="evidence" value="ECO:0007669"/>
    <property type="project" value="InterPro"/>
</dbReference>
<dbReference type="AlphaFoldDB" id="A0A6A6W3L4"/>
<feature type="compositionally biased region" description="Basic and acidic residues" evidence="16">
    <location>
        <begin position="301"/>
        <end position="318"/>
    </location>
</feature>
<dbReference type="GO" id="GO:0007059">
    <property type="term" value="P:chromosome segregation"/>
    <property type="evidence" value="ECO:0007669"/>
    <property type="project" value="TreeGrafter"/>
</dbReference>
<evidence type="ECO:0000256" key="3">
    <source>
        <dbReference type="ARBA" id="ARBA00004629"/>
    </source>
</evidence>
<evidence type="ECO:0000256" key="1">
    <source>
        <dbReference type="ARBA" id="ARBA00004123"/>
    </source>
</evidence>
<dbReference type="PROSITE" id="PS50939">
    <property type="entry name" value="CYTOCHROME_B561"/>
    <property type="match status" value="1"/>
</dbReference>
<dbReference type="InterPro" id="IPR006593">
    <property type="entry name" value="Cyt_b561/ferric_Rdtase_TM"/>
</dbReference>
<dbReference type="Proteomes" id="UP000799437">
    <property type="component" value="Unassembled WGS sequence"/>
</dbReference>
<dbReference type="GO" id="GO:0051301">
    <property type="term" value="P:cell division"/>
    <property type="evidence" value="ECO:0007669"/>
    <property type="project" value="UniProtKB-KW"/>
</dbReference>
<evidence type="ECO:0000256" key="9">
    <source>
        <dbReference type="ARBA" id="ARBA00022838"/>
    </source>
</evidence>
<evidence type="ECO:0000259" key="18">
    <source>
        <dbReference type="PROSITE" id="PS50939"/>
    </source>
</evidence>
<feature type="transmembrane region" description="Helical" evidence="17">
    <location>
        <begin position="70"/>
        <end position="91"/>
    </location>
</feature>
<keyword evidence="8" id="KW-0498">Mitosis</keyword>
<feature type="compositionally biased region" description="Low complexity" evidence="16">
    <location>
        <begin position="432"/>
        <end position="441"/>
    </location>
</feature>
<dbReference type="EMBL" id="ML996575">
    <property type="protein sequence ID" value="KAF2756520.1"/>
    <property type="molecule type" value="Genomic_DNA"/>
</dbReference>
<organism evidence="19 20">
    <name type="scientific">Pseudovirgaria hyperparasitica</name>
    <dbReference type="NCBI Taxonomy" id="470096"/>
    <lineage>
        <taxon>Eukaryota</taxon>
        <taxon>Fungi</taxon>
        <taxon>Dikarya</taxon>
        <taxon>Ascomycota</taxon>
        <taxon>Pezizomycotina</taxon>
        <taxon>Dothideomycetes</taxon>
        <taxon>Dothideomycetes incertae sedis</taxon>
        <taxon>Acrospermales</taxon>
        <taxon>Acrospermaceae</taxon>
        <taxon>Pseudovirgaria</taxon>
    </lineage>
</organism>
<dbReference type="CDD" id="cd08760">
    <property type="entry name" value="Cyt_b561_FRRS1_like"/>
    <property type="match status" value="1"/>
</dbReference>
<evidence type="ECO:0000256" key="8">
    <source>
        <dbReference type="ARBA" id="ARBA00022776"/>
    </source>
</evidence>
<keyword evidence="12 17" id="KW-0472">Membrane</keyword>
<dbReference type="GeneID" id="54490127"/>
<feature type="region of interest" description="Disordered" evidence="16">
    <location>
        <begin position="275"/>
        <end position="322"/>
    </location>
</feature>
<evidence type="ECO:0000256" key="12">
    <source>
        <dbReference type="ARBA" id="ARBA00023136"/>
    </source>
</evidence>
<keyword evidence="5" id="KW-0158">Chromosome</keyword>
<keyword evidence="10" id="KW-0249">Electron transport</keyword>
<dbReference type="OrthoDB" id="19261at2759"/>
<feature type="compositionally biased region" description="Polar residues" evidence="16">
    <location>
        <begin position="632"/>
        <end position="641"/>
    </location>
</feature>
<keyword evidence="15" id="KW-0137">Centromere</keyword>
<sequence length="812" mass="88541">MSPNPQLAPAGSSTYNSDTMYVGDGTWDSSRNTFLLPNLVGLNFATMRYNGMGNRFLDMPGYHSIIKGHGIVAAITFLGVVPAAIMIAAFYHRNARMALRYHIWLQILTVLLSTVVFVLGWFAVGQARSLTNPHHGIGLTLYIFILLQATFGAWTHHREKGKDRIRIPFKLFLHQWVGRAIALLGFTQVALGLTLYGSPEVLFILFALWGFFLLVLYIGLSFHYRPSTGYYDKGSSIYSEGVTEITEERRSRRGGHGLGALAAAGGAGAALAALRRRSQSRHRSRERREVISSRHSSRSPRRSESVGREKYHEHEKKNHTWRNRLLGAGAGLGAIAAFRGLFNRRKPQEVESDVSSYRPPRAGASEMTQTDISRVEEGLAPASPANDRLRPHGRRPSVGPAAAAAAAAATAGASAASYGSPSRRASLRRRSGNSIDSYSSFSDERDEDDHDYHRRDFGIKEGLAVLGFAGFLKHKLGQRRRKKEDARVEAIRAQEIEKERMARTNSQRRHYTGDGTPGPRRGGRTGSFTDDDTDITGSTPALSRHHPPRPAQSSVAPPLHSADVTSVSSIAPVPAPPQSQGIPPPGFESGSEEYFSAGGRPHRRHHQAASSSAPPPAGASSSRRDGSGQRSNADNSMNSPPVSVKVKMHEDGRHVTLRRLNEEEARAEREHRRKERQQRGNRGGSVSSFSNVDDERWRRVAATEAAQAQQQQQQMGSSSNAPAVALPYPLPGPPPGPPPLGAPHPAAATTDHASLAPPPTIPAAGESAMGSSPPGTGTEMSRASNYEDNRRRRRAERARQRAERGGSRVEFT</sequence>
<dbReference type="GO" id="GO:0016020">
    <property type="term" value="C:membrane"/>
    <property type="evidence" value="ECO:0007669"/>
    <property type="project" value="UniProtKB-SubCell"/>
</dbReference>
<keyword evidence="9" id="KW-0995">Kinetochore</keyword>
<keyword evidence="7 17" id="KW-0812">Transmembrane</keyword>
<keyword evidence="4" id="KW-0813">Transport</keyword>
<feature type="transmembrane region" description="Helical" evidence="17">
    <location>
        <begin position="176"/>
        <end position="196"/>
    </location>
</feature>
<evidence type="ECO:0000256" key="16">
    <source>
        <dbReference type="SAM" id="MobiDB-lite"/>
    </source>
</evidence>
<dbReference type="RefSeq" id="XP_033598971.1">
    <property type="nucleotide sequence ID" value="XM_033749073.1"/>
</dbReference>
<feature type="region of interest" description="Disordered" evidence="16">
    <location>
        <begin position="496"/>
        <end position="812"/>
    </location>
</feature>
<feature type="transmembrane region" description="Helical" evidence="17">
    <location>
        <begin position="136"/>
        <end position="155"/>
    </location>
</feature>
<evidence type="ECO:0000256" key="11">
    <source>
        <dbReference type="ARBA" id="ARBA00022989"/>
    </source>
</evidence>
<evidence type="ECO:0000256" key="6">
    <source>
        <dbReference type="ARBA" id="ARBA00022618"/>
    </source>
</evidence>
<feature type="region of interest" description="Disordered" evidence="16">
    <location>
        <begin position="347"/>
        <end position="449"/>
    </location>
</feature>
<feature type="domain" description="Cytochrome b561" evidence="18">
    <location>
        <begin position="33"/>
        <end position="227"/>
    </location>
</feature>
<feature type="compositionally biased region" description="Pro residues" evidence="16">
    <location>
        <begin position="573"/>
        <end position="586"/>
    </location>
</feature>
<feature type="compositionally biased region" description="Basic and acidic residues" evidence="16">
    <location>
        <begin position="647"/>
        <end position="670"/>
    </location>
</feature>
<evidence type="ECO:0000313" key="20">
    <source>
        <dbReference type="Proteomes" id="UP000799437"/>
    </source>
</evidence>
<dbReference type="Pfam" id="PF03188">
    <property type="entry name" value="Cytochrom_B561"/>
    <property type="match status" value="1"/>
</dbReference>
<evidence type="ECO:0000256" key="13">
    <source>
        <dbReference type="ARBA" id="ARBA00023242"/>
    </source>
</evidence>
<name>A0A6A6W3L4_9PEZI</name>